<comment type="caution">
    <text evidence="1">The sequence shown here is derived from an EMBL/GenBank/DDBJ whole genome shotgun (WGS) entry which is preliminary data.</text>
</comment>
<reference evidence="1 2" key="1">
    <citation type="journal article" date="2022" name="Plant J.">
        <title>Chromosome-level genome of Camellia lanceoleosa provides a valuable resource for understanding genome evolution and self-incompatibility.</title>
        <authorList>
            <person name="Gong W."/>
            <person name="Xiao S."/>
            <person name="Wang L."/>
            <person name="Liao Z."/>
            <person name="Chang Y."/>
            <person name="Mo W."/>
            <person name="Hu G."/>
            <person name="Li W."/>
            <person name="Zhao G."/>
            <person name="Zhu H."/>
            <person name="Hu X."/>
            <person name="Ji K."/>
            <person name="Xiang X."/>
            <person name="Song Q."/>
            <person name="Yuan D."/>
            <person name="Jin S."/>
            <person name="Zhang L."/>
        </authorList>
    </citation>
    <scope>NUCLEOTIDE SEQUENCE [LARGE SCALE GENOMIC DNA]</scope>
    <source>
        <strain evidence="1">SQ_2022a</strain>
    </source>
</reference>
<protein>
    <submittedName>
        <fullName evidence="1">Nuclear poly(A) polymerase 4</fullName>
    </submittedName>
</protein>
<dbReference type="EMBL" id="CM045771">
    <property type="protein sequence ID" value="KAI7989740.1"/>
    <property type="molecule type" value="Genomic_DNA"/>
</dbReference>
<proteinExistence type="predicted"/>
<keyword evidence="2" id="KW-1185">Reference proteome</keyword>
<dbReference type="Proteomes" id="UP001060215">
    <property type="component" value="Chromosome 14"/>
</dbReference>
<sequence length="344" mass="38249">MEEVTEPQPVPDAHVLVMKFKYQGISIDLVYASISQLIVPEDLDISDGSVLDNIDEQTVRSLNGCRVVDQILKLVPNVERKQGVKVEEGQQFDIHGTVDKFKQDVNMYMFWKPGMDIYVSHVRRKQIPSYVFPDGYKRSQLLRHANQQSERTSEEDAEGCRFHSAKKQLKRKKDSETVNSKTDKPEKRASISPLRPWSVPPESCTSRFGVASQASCSGEVKLEPLVAGDADSNPEVRPSAVVDYSETGYTKRVLNRKEGADDDNGELVKPCKHFARAENDRSAPGSNICVLNLSCTGNACAVDLDSHLENGCLNGSRLFENSVAETLEVESEINSIKFGSQVVL</sequence>
<organism evidence="1 2">
    <name type="scientific">Camellia lanceoleosa</name>
    <dbReference type="NCBI Taxonomy" id="1840588"/>
    <lineage>
        <taxon>Eukaryota</taxon>
        <taxon>Viridiplantae</taxon>
        <taxon>Streptophyta</taxon>
        <taxon>Embryophyta</taxon>
        <taxon>Tracheophyta</taxon>
        <taxon>Spermatophyta</taxon>
        <taxon>Magnoliopsida</taxon>
        <taxon>eudicotyledons</taxon>
        <taxon>Gunneridae</taxon>
        <taxon>Pentapetalae</taxon>
        <taxon>asterids</taxon>
        <taxon>Ericales</taxon>
        <taxon>Theaceae</taxon>
        <taxon>Camellia</taxon>
    </lineage>
</organism>
<evidence type="ECO:0000313" key="1">
    <source>
        <dbReference type="EMBL" id="KAI7989740.1"/>
    </source>
</evidence>
<accession>A0ACC0FNZ6</accession>
<evidence type="ECO:0000313" key="2">
    <source>
        <dbReference type="Proteomes" id="UP001060215"/>
    </source>
</evidence>
<gene>
    <name evidence="1" type="ORF">LOK49_LG13G02339</name>
</gene>
<name>A0ACC0FNZ6_9ERIC</name>